<protein>
    <submittedName>
        <fullName evidence="1">4332_t:CDS:1</fullName>
    </submittedName>
</protein>
<keyword evidence="2" id="KW-1185">Reference proteome</keyword>
<proteinExistence type="predicted"/>
<comment type="caution">
    <text evidence="1">The sequence shown here is derived from an EMBL/GenBank/DDBJ whole genome shotgun (WGS) entry which is preliminary data.</text>
</comment>
<dbReference type="Proteomes" id="UP000789366">
    <property type="component" value="Unassembled WGS sequence"/>
</dbReference>
<dbReference type="EMBL" id="CAJVPW010016589">
    <property type="protein sequence ID" value="CAG8671259.1"/>
    <property type="molecule type" value="Genomic_DNA"/>
</dbReference>
<reference evidence="1" key="1">
    <citation type="submission" date="2021-06" db="EMBL/GenBank/DDBJ databases">
        <authorList>
            <person name="Kallberg Y."/>
            <person name="Tangrot J."/>
            <person name="Rosling A."/>
        </authorList>
    </citation>
    <scope>NUCLEOTIDE SEQUENCE</scope>
    <source>
        <strain evidence="1">28 12/20/2015</strain>
    </source>
</reference>
<evidence type="ECO:0000313" key="2">
    <source>
        <dbReference type="Proteomes" id="UP000789366"/>
    </source>
</evidence>
<gene>
    <name evidence="1" type="ORF">SPELUC_LOCUS9676</name>
</gene>
<sequence length="81" mass="9277">MMSQTGVNNESHDEFDNLEEESSKLSQNKANEVTSEEVSEDLSLSITSINPANLHMRLQFEHWDYVNLVLLAYGQKEGFAW</sequence>
<name>A0ACA9NTT6_9GLOM</name>
<organism evidence="1 2">
    <name type="scientific">Cetraspora pellucida</name>
    <dbReference type="NCBI Taxonomy" id="1433469"/>
    <lineage>
        <taxon>Eukaryota</taxon>
        <taxon>Fungi</taxon>
        <taxon>Fungi incertae sedis</taxon>
        <taxon>Mucoromycota</taxon>
        <taxon>Glomeromycotina</taxon>
        <taxon>Glomeromycetes</taxon>
        <taxon>Diversisporales</taxon>
        <taxon>Gigasporaceae</taxon>
        <taxon>Cetraspora</taxon>
    </lineage>
</organism>
<accession>A0ACA9NTT6</accession>
<evidence type="ECO:0000313" key="1">
    <source>
        <dbReference type="EMBL" id="CAG8671259.1"/>
    </source>
</evidence>